<name>A0A1X0QHB4_9MICR</name>
<dbReference type="VEuPathDB" id="MicrosporidiaDB:HERIO_160"/>
<sequence length="333" mass="40323">MLMRLMILFFKITYNRDYDDVIYNRDYDNVTRGVFNINLLSFRRFILNEIKATSDKATMTERQTKSELNNKNKPSDHIVFNDFYFLRNDSFLDMIKIPIVDKTPTNELEEESTPLLNKLTKSVKAIKIVQIIKKDSLLEYNYNDQLELLIQIMFTYWNVIKIIIKDKKITMYCNENQKIFDSQLKFEIDERNFEFFKHIYNMFKIIENKKEIIPKFKHPRVVMGCKKYPFLIYKNKIILSKKDNHLIFGIFLTINEIFYNKMKEKLEKHSVKCLIEFDRKFIYPCRITNQFKEHVSCYIFTKKPWSEKTFGKLLTSLQDGYHLIDYDDLIEIF</sequence>
<comment type="caution">
    <text evidence="1">The sequence shown here is derived from an EMBL/GenBank/DDBJ whole genome shotgun (WGS) entry which is preliminary data.</text>
</comment>
<evidence type="ECO:0000313" key="1">
    <source>
        <dbReference type="EMBL" id="ORD99167.1"/>
    </source>
</evidence>
<accession>A0A1X0QHB4</accession>
<evidence type="ECO:0000313" key="2">
    <source>
        <dbReference type="Proteomes" id="UP000192501"/>
    </source>
</evidence>
<reference evidence="1 2" key="1">
    <citation type="journal article" date="2017" name="Environ. Microbiol.">
        <title>Decay of the glycolytic pathway and adaptation to intranuclear parasitism within Enterocytozoonidae microsporidia.</title>
        <authorList>
            <person name="Wiredu Boakye D."/>
            <person name="Jaroenlak P."/>
            <person name="Prachumwat A."/>
            <person name="Williams T.A."/>
            <person name="Bateman K.S."/>
            <person name="Itsathitphaisarn O."/>
            <person name="Sritunyalucksana K."/>
            <person name="Paszkiewicz K.H."/>
            <person name="Moore K.A."/>
            <person name="Stentiford G.D."/>
            <person name="Williams B.A."/>
        </authorList>
    </citation>
    <scope>NUCLEOTIDE SEQUENCE [LARGE SCALE GENOMIC DNA]</scope>
    <source>
        <strain evidence="2">canceri</strain>
    </source>
</reference>
<gene>
    <name evidence="1" type="ORF">A0H76_1298</name>
</gene>
<dbReference type="AlphaFoldDB" id="A0A1X0QHB4"/>
<dbReference type="VEuPathDB" id="MicrosporidiaDB:A0H76_1298"/>
<proteinExistence type="predicted"/>
<protein>
    <submittedName>
        <fullName evidence="1">Uncharacterized protein</fullName>
    </submittedName>
</protein>
<dbReference type="Proteomes" id="UP000192501">
    <property type="component" value="Unassembled WGS sequence"/>
</dbReference>
<organism evidence="1 2">
    <name type="scientific">Hepatospora eriocheir</name>
    <dbReference type="NCBI Taxonomy" id="1081669"/>
    <lineage>
        <taxon>Eukaryota</taxon>
        <taxon>Fungi</taxon>
        <taxon>Fungi incertae sedis</taxon>
        <taxon>Microsporidia</taxon>
        <taxon>Hepatosporidae</taxon>
        <taxon>Hepatospora</taxon>
    </lineage>
</organism>
<dbReference type="EMBL" id="LTAI01000280">
    <property type="protein sequence ID" value="ORD99167.1"/>
    <property type="molecule type" value="Genomic_DNA"/>
</dbReference>
<dbReference type="VEuPathDB" id="MicrosporidiaDB:HERIO_161"/>